<evidence type="ECO:0000313" key="2">
    <source>
        <dbReference type="Proteomes" id="UP000675781"/>
    </source>
</evidence>
<dbReference type="EMBL" id="JAGSOG010000061">
    <property type="protein sequence ID" value="MBR7834532.1"/>
    <property type="molecule type" value="Genomic_DNA"/>
</dbReference>
<dbReference type="AlphaFoldDB" id="A0A941EQ77"/>
<reference evidence="1" key="1">
    <citation type="submission" date="2021-04" db="EMBL/GenBank/DDBJ databases">
        <title>Genome based classification of Actinospica acidithermotolerans sp. nov., an actinobacterium isolated from an Indonesian hot spring.</title>
        <authorList>
            <person name="Kusuma A.B."/>
            <person name="Putra K.E."/>
            <person name="Nafisah S."/>
            <person name="Loh J."/>
            <person name="Nouioui I."/>
            <person name="Goodfellow M."/>
        </authorList>
    </citation>
    <scope>NUCLEOTIDE SEQUENCE</scope>
    <source>
        <strain evidence="1">CSCA 57</strain>
    </source>
</reference>
<gene>
    <name evidence="1" type="ORF">KDL01_14760</name>
</gene>
<keyword evidence="2" id="KW-1185">Reference proteome</keyword>
<evidence type="ECO:0000313" key="1">
    <source>
        <dbReference type="EMBL" id="MBR7834532.1"/>
    </source>
</evidence>
<proteinExistence type="predicted"/>
<comment type="caution">
    <text evidence="1">The sequence shown here is derived from an EMBL/GenBank/DDBJ whole genome shotgun (WGS) entry which is preliminary data.</text>
</comment>
<name>A0A941EQ77_9ACTN</name>
<dbReference type="Proteomes" id="UP000675781">
    <property type="component" value="Unassembled WGS sequence"/>
</dbReference>
<sequence length="77" mass="7927">MPAVDPREMTSKEHIDEAREHLANAHVAGFGTTALQEHTALALAHATIAVALNTMAVALNTLPGEDAPEADSVDAAG</sequence>
<organism evidence="1 2">
    <name type="scientific">Actinospica durhamensis</name>
    <dbReference type="NCBI Taxonomy" id="1508375"/>
    <lineage>
        <taxon>Bacteria</taxon>
        <taxon>Bacillati</taxon>
        <taxon>Actinomycetota</taxon>
        <taxon>Actinomycetes</taxon>
        <taxon>Catenulisporales</taxon>
        <taxon>Actinospicaceae</taxon>
        <taxon>Actinospica</taxon>
    </lineage>
</organism>
<accession>A0A941EQ77</accession>
<protein>
    <submittedName>
        <fullName evidence="1">Uncharacterized protein</fullName>
    </submittedName>
</protein>
<dbReference type="RefSeq" id="WP_212529052.1">
    <property type="nucleotide sequence ID" value="NZ_JAGSOG010000061.1"/>
</dbReference>